<dbReference type="Proteomes" id="UP001470230">
    <property type="component" value="Unassembled WGS sequence"/>
</dbReference>
<keyword evidence="2" id="KW-1185">Reference proteome</keyword>
<dbReference type="EMBL" id="JAPFFF010000003">
    <property type="protein sequence ID" value="KAK8895033.1"/>
    <property type="molecule type" value="Genomic_DNA"/>
</dbReference>
<sequence length="119" mass="14253">MSDKLQKQPKTLQAEFEQKFVQEKLNDFEPTSCKAWTKLTSRFGPKISQEELLSLAEVVSHQLEIELYREYKRRKNMLIKWFDENLDLVWPYIEKHIIITDIHGNPIECSEKTKVKKEE</sequence>
<evidence type="ECO:0000313" key="2">
    <source>
        <dbReference type="Proteomes" id="UP001470230"/>
    </source>
</evidence>
<accession>A0ABR2KVE8</accession>
<proteinExistence type="predicted"/>
<name>A0ABR2KVE8_9EUKA</name>
<reference evidence="1 2" key="1">
    <citation type="submission" date="2024-04" db="EMBL/GenBank/DDBJ databases">
        <title>Tritrichomonas musculus Genome.</title>
        <authorList>
            <person name="Alves-Ferreira E."/>
            <person name="Grigg M."/>
            <person name="Lorenzi H."/>
            <person name="Galac M."/>
        </authorList>
    </citation>
    <scope>NUCLEOTIDE SEQUENCE [LARGE SCALE GENOMIC DNA]</scope>
    <source>
        <strain evidence="1 2">EAF2021</strain>
    </source>
</reference>
<organism evidence="1 2">
    <name type="scientific">Tritrichomonas musculus</name>
    <dbReference type="NCBI Taxonomy" id="1915356"/>
    <lineage>
        <taxon>Eukaryota</taxon>
        <taxon>Metamonada</taxon>
        <taxon>Parabasalia</taxon>
        <taxon>Tritrichomonadida</taxon>
        <taxon>Tritrichomonadidae</taxon>
        <taxon>Tritrichomonas</taxon>
    </lineage>
</organism>
<gene>
    <name evidence="1" type="ORF">M9Y10_023475</name>
</gene>
<protein>
    <submittedName>
        <fullName evidence="1">Uncharacterized protein</fullName>
    </submittedName>
</protein>
<evidence type="ECO:0000313" key="1">
    <source>
        <dbReference type="EMBL" id="KAK8895033.1"/>
    </source>
</evidence>
<comment type="caution">
    <text evidence="1">The sequence shown here is derived from an EMBL/GenBank/DDBJ whole genome shotgun (WGS) entry which is preliminary data.</text>
</comment>